<organism evidence="1">
    <name type="scientific">Oryza nivara</name>
    <name type="common">Indian wild rice</name>
    <name type="synonym">Oryza sativa f. spontanea</name>
    <dbReference type="NCBI Taxonomy" id="4536"/>
    <lineage>
        <taxon>Eukaryota</taxon>
        <taxon>Viridiplantae</taxon>
        <taxon>Streptophyta</taxon>
        <taxon>Embryophyta</taxon>
        <taxon>Tracheophyta</taxon>
        <taxon>Spermatophyta</taxon>
        <taxon>Magnoliopsida</taxon>
        <taxon>Liliopsida</taxon>
        <taxon>Poales</taxon>
        <taxon>Poaceae</taxon>
        <taxon>BOP clade</taxon>
        <taxon>Oryzoideae</taxon>
        <taxon>Oryzeae</taxon>
        <taxon>Oryzinae</taxon>
        <taxon>Oryza</taxon>
    </lineage>
</organism>
<accession>A0A0E0IRR2</accession>
<dbReference type="HOGENOM" id="CLU_2889667_0_0_1"/>
<name>A0A0E0IRR2_ORYNI</name>
<evidence type="ECO:0000313" key="2">
    <source>
        <dbReference type="Proteomes" id="UP000006591"/>
    </source>
</evidence>
<reference evidence="1" key="2">
    <citation type="submission" date="2018-04" db="EMBL/GenBank/DDBJ databases">
        <title>OnivRS2 (Oryza nivara Reference Sequence Version 2).</title>
        <authorList>
            <person name="Zhang J."/>
            <person name="Kudrna D."/>
            <person name="Lee S."/>
            <person name="Talag J."/>
            <person name="Rajasekar S."/>
            <person name="Welchert J."/>
            <person name="Hsing Y.-I."/>
            <person name="Wing R.A."/>
        </authorList>
    </citation>
    <scope>NUCLEOTIDE SEQUENCE [LARGE SCALE GENOMIC DNA]</scope>
</reference>
<dbReference type="Proteomes" id="UP000006591">
    <property type="component" value="Chromosome 10"/>
</dbReference>
<protein>
    <submittedName>
        <fullName evidence="1">Uncharacterized protein</fullName>
    </submittedName>
</protein>
<dbReference type="EnsemblPlants" id="ONIVA10G08420.1">
    <property type="protein sequence ID" value="ONIVA10G08420.1"/>
    <property type="gene ID" value="ONIVA10G08420"/>
</dbReference>
<evidence type="ECO:0000313" key="1">
    <source>
        <dbReference type="EnsemblPlants" id="ONIVA10G08420.1"/>
    </source>
</evidence>
<reference evidence="1" key="1">
    <citation type="submission" date="2015-04" db="UniProtKB">
        <authorList>
            <consortium name="EnsemblPlants"/>
        </authorList>
    </citation>
    <scope>IDENTIFICATION</scope>
    <source>
        <strain evidence="1">SL10</strain>
    </source>
</reference>
<dbReference type="AlphaFoldDB" id="A0A0E0IRR2"/>
<keyword evidence="2" id="KW-1185">Reference proteome</keyword>
<sequence length="63" mass="7131">MCFSSSCVVTPYRLHELDIFGEGFRLQRNIKSAKCTCLGDYKMRGLTMMRKKAAVAKDPVINT</sequence>
<proteinExistence type="predicted"/>
<dbReference type="Gramene" id="ONIVA10G08420.1">
    <property type="protein sequence ID" value="ONIVA10G08420.1"/>
    <property type="gene ID" value="ONIVA10G08420"/>
</dbReference>